<dbReference type="EMBL" id="CAAE01021554">
    <property type="protein sequence ID" value="CAG14279.1"/>
    <property type="molecule type" value="Genomic_DNA"/>
</dbReference>
<keyword evidence="2" id="KW-0694">RNA-binding</keyword>
<dbReference type="Gene3D" id="3.30.70.330">
    <property type="match status" value="1"/>
</dbReference>
<organism evidence="3">
    <name type="scientific">Tetraodon nigroviridis</name>
    <name type="common">Spotted green pufferfish</name>
    <name type="synonym">Chelonodon nigroviridis</name>
    <dbReference type="NCBI Taxonomy" id="99883"/>
    <lineage>
        <taxon>Eukaryota</taxon>
        <taxon>Metazoa</taxon>
        <taxon>Chordata</taxon>
        <taxon>Craniata</taxon>
        <taxon>Vertebrata</taxon>
        <taxon>Euteleostomi</taxon>
        <taxon>Actinopterygii</taxon>
        <taxon>Neopterygii</taxon>
        <taxon>Teleostei</taxon>
        <taxon>Neoteleostei</taxon>
        <taxon>Acanthomorphata</taxon>
        <taxon>Eupercaria</taxon>
        <taxon>Tetraodontiformes</taxon>
        <taxon>Tetradontoidea</taxon>
        <taxon>Tetraodontidae</taxon>
        <taxon>Tetraodon</taxon>
    </lineage>
</organism>
<name>Q4RBF4_TETNG</name>
<evidence type="ECO:0000313" key="3">
    <source>
        <dbReference type="EMBL" id="CAG14279.1"/>
    </source>
</evidence>
<dbReference type="OrthoDB" id="8959999at2759"/>
<dbReference type="GO" id="GO:0006417">
    <property type="term" value="P:regulation of translation"/>
    <property type="evidence" value="ECO:0007669"/>
    <property type="project" value="TreeGrafter"/>
</dbReference>
<dbReference type="GO" id="GO:0005737">
    <property type="term" value="C:cytoplasm"/>
    <property type="evidence" value="ECO:0007669"/>
    <property type="project" value="TreeGrafter"/>
</dbReference>
<dbReference type="SUPFAM" id="SSF54928">
    <property type="entry name" value="RNA-binding domain, RBD"/>
    <property type="match status" value="1"/>
</dbReference>
<keyword evidence="1" id="KW-0677">Repeat</keyword>
<dbReference type="InterPro" id="IPR012677">
    <property type="entry name" value="Nucleotide-bd_a/b_plait_sf"/>
</dbReference>
<dbReference type="PANTHER" id="PTHR48032:SF3">
    <property type="entry name" value="RNA-BINDING PROTEIN MUSASHI HOMOLOG 1"/>
    <property type="match status" value="1"/>
</dbReference>
<gene>
    <name evidence="3" type="ORF">GSTENG00036848001</name>
</gene>
<feature type="non-terminal residue" evidence="3">
    <location>
        <position position="63"/>
    </location>
</feature>
<dbReference type="GO" id="GO:0007417">
    <property type="term" value="P:central nervous system development"/>
    <property type="evidence" value="ECO:0007669"/>
    <property type="project" value="TreeGrafter"/>
</dbReference>
<evidence type="ECO:0000256" key="1">
    <source>
        <dbReference type="ARBA" id="ARBA00022737"/>
    </source>
</evidence>
<protein>
    <submittedName>
        <fullName evidence="3">(spotted green pufferfish) hypothetical protein</fullName>
    </submittedName>
</protein>
<dbReference type="InterPro" id="IPR035979">
    <property type="entry name" value="RBD_domain_sf"/>
</dbReference>
<evidence type="ECO:0000256" key="2">
    <source>
        <dbReference type="ARBA" id="ARBA00022884"/>
    </source>
</evidence>
<accession>Q4RBF4</accession>
<dbReference type="PANTHER" id="PTHR48032">
    <property type="entry name" value="RNA-BINDING PROTEIN MUSASHI HOMOLOG RBP6"/>
    <property type="match status" value="1"/>
</dbReference>
<reference evidence="3" key="2">
    <citation type="submission" date="2004-02" db="EMBL/GenBank/DDBJ databases">
        <authorList>
            <consortium name="Genoscope"/>
            <consortium name="Whitehead Institute Centre for Genome Research"/>
        </authorList>
    </citation>
    <scope>NUCLEOTIDE SEQUENCE</scope>
</reference>
<dbReference type="KEGG" id="tng:GSTEN00036848G001"/>
<sequence>HFFSPKQIDPKVAFPRRAQPKLVTRTKKIFVGGLSVNTTIEDVKHYFDQFGKVSQTLSSQEKL</sequence>
<dbReference type="GO" id="GO:0003729">
    <property type="term" value="F:mRNA binding"/>
    <property type="evidence" value="ECO:0007669"/>
    <property type="project" value="TreeGrafter"/>
</dbReference>
<dbReference type="AlphaFoldDB" id="Q4RBF4"/>
<comment type="caution">
    <text evidence="3">The sequence shown here is derived from an EMBL/GenBank/DDBJ whole genome shotgun (WGS) entry which is preliminary data.</text>
</comment>
<feature type="non-terminal residue" evidence="3">
    <location>
        <position position="1"/>
    </location>
</feature>
<proteinExistence type="predicted"/>
<reference evidence="3" key="1">
    <citation type="journal article" date="2004" name="Nature">
        <title>Genome duplication in the teleost fish Tetraodon nigroviridis reveals the early vertebrate proto-karyotype.</title>
        <authorList>
            <person name="Jaillon O."/>
            <person name="Aury J.-M."/>
            <person name="Brunet F."/>
            <person name="Petit J.-L."/>
            <person name="Stange-Thomann N."/>
            <person name="Mauceli E."/>
            <person name="Bouneau L."/>
            <person name="Fischer C."/>
            <person name="Ozouf-Costaz C."/>
            <person name="Bernot A."/>
            <person name="Nicaud S."/>
            <person name="Jaffe D."/>
            <person name="Fisher S."/>
            <person name="Lutfalla G."/>
            <person name="Dossat C."/>
            <person name="Segurens B."/>
            <person name="Dasilva C."/>
            <person name="Salanoubat M."/>
            <person name="Levy M."/>
            <person name="Boudet N."/>
            <person name="Castellano S."/>
            <person name="Anthouard V."/>
            <person name="Jubin C."/>
            <person name="Castelli V."/>
            <person name="Katinka M."/>
            <person name="Vacherie B."/>
            <person name="Biemont C."/>
            <person name="Skalli Z."/>
            <person name="Cattolico L."/>
            <person name="Poulain J."/>
            <person name="De Berardinis V."/>
            <person name="Cruaud C."/>
            <person name="Duprat S."/>
            <person name="Brottier P."/>
            <person name="Coutanceau J.-P."/>
            <person name="Gouzy J."/>
            <person name="Parra G."/>
            <person name="Lardier G."/>
            <person name="Chapple C."/>
            <person name="McKernan K.J."/>
            <person name="McEwan P."/>
            <person name="Bosak S."/>
            <person name="Kellis M."/>
            <person name="Volff J.-N."/>
            <person name="Guigo R."/>
            <person name="Zody M.C."/>
            <person name="Mesirov J."/>
            <person name="Lindblad-Toh K."/>
            <person name="Birren B."/>
            <person name="Nusbaum C."/>
            <person name="Kahn D."/>
            <person name="Robinson-Rechavi M."/>
            <person name="Laudet V."/>
            <person name="Schachter V."/>
            <person name="Quetier F."/>
            <person name="Saurin W."/>
            <person name="Scarpelli C."/>
            <person name="Wincker P."/>
            <person name="Lander E.S."/>
            <person name="Weissenbach J."/>
            <person name="Roest Crollius H."/>
        </authorList>
    </citation>
    <scope>NUCLEOTIDE SEQUENCE [LARGE SCALE GENOMIC DNA]</scope>
</reference>